<sequence>MKPFAEKLGPLFISGDMPASKMLAAPPGDQRYESPSSMPSPSPSPLTPTATWFEVRVLYLRVSSCPCQKAPESLSMRYPPRCISTALEVNGARVAPSEEAVVVLRRDRVDPGSREVTYVSTEKLRVSGDVSFEVLHKGDLLLSGSLSHSSSCTDLLVHDDLESPGGSSQWSSSSDSQLGWNMDCTCSIETDGCVFLKARHDFRLATPPTMELCVVGHYCGRPVILDQSVTLIVRRRSMRRRLSNLNVILEEDEVARVVAEEPSPPHRQLLLRDVAENALYPALPDKALERLESYYSAENSDAGYSDAEDSDLSWFNAGVRIGVGVGMGMCVGVGIGVGLLVRTYQSTSRSLRRGLL</sequence>
<keyword evidence="2" id="KW-1133">Transmembrane helix</keyword>
<evidence type="ECO:0008006" key="7">
    <source>
        <dbReference type="Google" id="ProtNLM"/>
    </source>
</evidence>
<dbReference type="EMBL" id="LVLJ01004011">
    <property type="protein sequence ID" value="OAE18765.1"/>
    <property type="molecule type" value="Genomic_DNA"/>
</dbReference>
<accession>A0A176VFR6</accession>
<feature type="region of interest" description="Disordered" evidence="1">
    <location>
        <begin position="16"/>
        <end position="46"/>
    </location>
</feature>
<evidence type="ECO:0000256" key="2">
    <source>
        <dbReference type="SAM" id="Phobius"/>
    </source>
</evidence>
<dbReference type="PANTHER" id="PTHR37244">
    <property type="entry name" value="NADP-SPECIFIC GLUTAMATE DEHYDROGENASE"/>
    <property type="match status" value="1"/>
</dbReference>
<dbReference type="Proteomes" id="UP000077202">
    <property type="component" value="Unassembled WGS sequence"/>
</dbReference>
<reference evidence="3" key="2">
    <citation type="journal article" date="2019" name="Curr. Biol.">
        <title>Chromatin organization in early land plants reveals an ancestral association between H3K27me3, transposons, and constitutive heterochromatin.</title>
        <authorList>
            <person name="Montgomery S.A."/>
            <person name="Tanizawa Y."/>
            <person name="Galik B."/>
            <person name="Wang N."/>
            <person name="Ito T."/>
            <person name="Mochizuki T."/>
            <person name="Akimcheva S."/>
            <person name="Bowman J."/>
            <person name="Cognat V."/>
            <person name="Drouard L."/>
            <person name="Ekker H."/>
            <person name="Houng S."/>
            <person name="Kohchi T."/>
            <person name="Lin S."/>
            <person name="Liu L.D."/>
            <person name="Nakamura Y."/>
            <person name="Valeeva L.R."/>
            <person name="Shakirov E.V."/>
            <person name="Shippen D.E."/>
            <person name="Wei W."/>
            <person name="Yagura M."/>
            <person name="Yamaoka S."/>
            <person name="Yamato K.T."/>
            <person name="Liu C."/>
            <person name="Berger F."/>
        </authorList>
    </citation>
    <scope>NUCLEOTIDE SEQUENCE [LARGE SCALE GENOMIC DNA]</scope>
    <source>
        <strain evidence="3">Tak-1</strain>
    </source>
</reference>
<keyword evidence="2" id="KW-0472">Membrane</keyword>
<feature type="transmembrane region" description="Helical" evidence="2">
    <location>
        <begin position="321"/>
        <end position="344"/>
    </location>
</feature>
<evidence type="ECO:0000256" key="1">
    <source>
        <dbReference type="SAM" id="MobiDB-lite"/>
    </source>
</evidence>
<gene>
    <name evidence="4" type="ORF">AXG93_2396s1160</name>
    <name evidence="3" type="ORF">Mp_5g11160</name>
</gene>
<protein>
    <recommendedName>
        <fullName evidence="7">Erythronate-4-phosphate dehydrogenase family protein</fullName>
    </recommendedName>
</protein>
<evidence type="ECO:0000313" key="3">
    <source>
        <dbReference type="EMBL" id="BBN11350.1"/>
    </source>
</evidence>
<reference evidence="6" key="3">
    <citation type="journal article" date="2020" name="Curr. Biol.">
        <title>Chromatin organization in early land plants reveals an ancestral association between H3K27me3, transposons, and constitutive heterochromatin.</title>
        <authorList>
            <person name="Montgomery S.A."/>
            <person name="Tanizawa Y."/>
            <person name="Galik B."/>
            <person name="Wang N."/>
            <person name="Ito T."/>
            <person name="Mochizuki T."/>
            <person name="Akimcheva S."/>
            <person name="Bowman J.L."/>
            <person name="Cognat V."/>
            <person name="Marechal-Drouard L."/>
            <person name="Ekker H."/>
            <person name="Hong S.F."/>
            <person name="Kohchi T."/>
            <person name="Lin S.S."/>
            <person name="Liu L.D."/>
            <person name="Nakamura Y."/>
            <person name="Valeeva L.R."/>
            <person name="Shakirov E.V."/>
            <person name="Shippen D.E."/>
            <person name="Wei W.L."/>
            <person name="Yagura M."/>
            <person name="Yamaoka S."/>
            <person name="Yamato K.T."/>
            <person name="Liu C."/>
            <person name="Berger F."/>
        </authorList>
    </citation>
    <scope>NUCLEOTIDE SEQUENCE [LARGE SCALE GENOMIC DNA]</scope>
    <source>
        <strain evidence="6">Tak-1</strain>
    </source>
</reference>
<proteinExistence type="predicted"/>
<keyword evidence="2" id="KW-0812">Transmembrane</keyword>
<dbReference type="AlphaFoldDB" id="A0A176VFR6"/>
<evidence type="ECO:0000313" key="6">
    <source>
        <dbReference type="Proteomes" id="UP001162541"/>
    </source>
</evidence>
<dbReference type="PANTHER" id="PTHR37244:SF1">
    <property type="entry name" value="NADP-SPECIFIC GLUTAMATE DEHYDROGENASE"/>
    <property type="match status" value="1"/>
</dbReference>
<dbReference type="EMBL" id="AP019870">
    <property type="protein sequence ID" value="BBN11350.1"/>
    <property type="molecule type" value="Genomic_DNA"/>
</dbReference>
<evidence type="ECO:0000313" key="4">
    <source>
        <dbReference type="EMBL" id="OAE18765.1"/>
    </source>
</evidence>
<reference evidence="4 5" key="1">
    <citation type="submission" date="2016-03" db="EMBL/GenBank/DDBJ databases">
        <title>Mechanisms controlling the formation of the plant cell surface in tip-growing cells are functionally conserved among land plants.</title>
        <authorList>
            <person name="Honkanen S."/>
            <person name="Jones V.A."/>
            <person name="Morieri G."/>
            <person name="Champion C."/>
            <person name="Hetherington A.J."/>
            <person name="Kelly S."/>
            <person name="Saint-Marcoux D."/>
            <person name="Proust H."/>
            <person name="Prescott H."/>
            <person name="Dolan L."/>
        </authorList>
    </citation>
    <scope>NUCLEOTIDE SEQUENCE [LARGE SCALE GENOMIC DNA]</scope>
    <source>
        <strain evidence="5">cv. Tak-1 and cv. Tak-2</strain>
        <tissue evidence="4">Whole gametophyte</tissue>
    </source>
</reference>
<organism evidence="4 5">
    <name type="scientific">Marchantia polymorpha subsp. ruderalis</name>
    <dbReference type="NCBI Taxonomy" id="1480154"/>
    <lineage>
        <taxon>Eukaryota</taxon>
        <taxon>Viridiplantae</taxon>
        <taxon>Streptophyta</taxon>
        <taxon>Embryophyta</taxon>
        <taxon>Marchantiophyta</taxon>
        <taxon>Marchantiopsida</taxon>
        <taxon>Marchantiidae</taxon>
        <taxon>Marchantiales</taxon>
        <taxon>Marchantiaceae</taxon>
        <taxon>Marchantia</taxon>
    </lineage>
</organism>
<evidence type="ECO:0000313" key="5">
    <source>
        <dbReference type="Proteomes" id="UP000077202"/>
    </source>
</evidence>
<keyword evidence="5" id="KW-1185">Reference proteome</keyword>
<dbReference type="Proteomes" id="UP001162541">
    <property type="component" value="Chromosome 5"/>
</dbReference>
<name>A0A176VFR6_MARPO</name>